<dbReference type="Proteomes" id="UP000007721">
    <property type="component" value="Chromosome"/>
</dbReference>
<proteinExistence type="predicted"/>
<dbReference type="InterPro" id="IPR013216">
    <property type="entry name" value="Methyltransf_11"/>
</dbReference>
<dbReference type="PANTHER" id="PTHR43591:SF24">
    <property type="entry name" value="2-METHOXY-6-POLYPRENYL-1,4-BENZOQUINOL METHYLASE, MITOCHONDRIAL"/>
    <property type="match status" value="1"/>
</dbReference>
<dbReference type="RefSeq" id="WP_012647590.1">
    <property type="nucleotide sequence ID" value="NC_011979.1"/>
</dbReference>
<evidence type="ECO:0000313" key="2">
    <source>
        <dbReference type="EMBL" id="ACM20861.1"/>
    </source>
</evidence>
<dbReference type="InterPro" id="IPR029063">
    <property type="entry name" value="SAM-dependent_MTases_sf"/>
</dbReference>
<dbReference type="Pfam" id="PF08241">
    <property type="entry name" value="Methyltransf_11"/>
    <property type="match status" value="1"/>
</dbReference>
<keyword evidence="2" id="KW-0489">Methyltransferase</keyword>
<dbReference type="GO" id="GO:0032259">
    <property type="term" value="P:methylation"/>
    <property type="evidence" value="ECO:0007669"/>
    <property type="project" value="UniProtKB-KW"/>
</dbReference>
<dbReference type="HOGENOM" id="CLU_037990_10_0_7"/>
<dbReference type="PANTHER" id="PTHR43591">
    <property type="entry name" value="METHYLTRANSFERASE"/>
    <property type="match status" value="1"/>
</dbReference>
<dbReference type="STRING" id="316067.Geob_2509"/>
<sequence>MDYELIKASVQQQFNRVAHHYLNDSPMAEAGLLDLIIQAAEPRSDNLSLDIACGAGLLACRFAPLVSKATGVDLSRSMLAEAEKEAQRQGLANTAFDQADSESLPFLDNTFHIVTCKLALHYFPNPHRAIHEMKRVARPGGRIILVDRVAAEDPEAREYHNRIEKLRTPSKVKVYAPSEIQSLLEGEGLAVRAVRQYEQYQDVDQWLETTGAPPVNQKLARDLIGQSIEGDAAGLKLFRQSGRLMMTHSTAVFIAERSSP</sequence>
<dbReference type="GO" id="GO:0008757">
    <property type="term" value="F:S-adenosylmethionine-dependent methyltransferase activity"/>
    <property type="evidence" value="ECO:0007669"/>
    <property type="project" value="InterPro"/>
</dbReference>
<accession>B9M081</accession>
<protein>
    <submittedName>
        <fullName evidence="2">SAM-dependent methyltransferase, type 11</fullName>
    </submittedName>
</protein>
<reference evidence="2 3" key="1">
    <citation type="submission" date="2009-01" db="EMBL/GenBank/DDBJ databases">
        <title>Complete sequence of Geobacter sp. FRC-32.</title>
        <authorList>
            <consortium name="US DOE Joint Genome Institute"/>
            <person name="Lucas S."/>
            <person name="Copeland A."/>
            <person name="Lapidus A."/>
            <person name="Glavina del Rio T."/>
            <person name="Dalin E."/>
            <person name="Tice H."/>
            <person name="Bruce D."/>
            <person name="Goodwin L."/>
            <person name="Pitluck S."/>
            <person name="Saunders E."/>
            <person name="Brettin T."/>
            <person name="Detter J.C."/>
            <person name="Han C."/>
            <person name="Larimer F."/>
            <person name="Land M."/>
            <person name="Hauser L."/>
            <person name="Kyrpides N."/>
            <person name="Ovchinnikova G."/>
            <person name="Kostka J."/>
            <person name="Richardson P."/>
        </authorList>
    </citation>
    <scope>NUCLEOTIDE SEQUENCE [LARGE SCALE GENOMIC DNA]</scope>
    <source>
        <strain evidence="3">DSM 22248 / JCM 15807 / FRC-32</strain>
    </source>
</reference>
<keyword evidence="2" id="KW-0808">Transferase</keyword>
<dbReference type="OrthoDB" id="5319472at2"/>
<evidence type="ECO:0000259" key="1">
    <source>
        <dbReference type="Pfam" id="PF08241"/>
    </source>
</evidence>
<dbReference type="EMBL" id="CP001390">
    <property type="protein sequence ID" value="ACM20861.1"/>
    <property type="molecule type" value="Genomic_DNA"/>
</dbReference>
<dbReference type="Gene3D" id="3.40.50.150">
    <property type="entry name" value="Vaccinia Virus protein VP39"/>
    <property type="match status" value="1"/>
</dbReference>
<dbReference type="eggNOG" id="COG2226">
    <property type="taxonomic scope" value="Bacteria"/>
</dbReference>
<feature type="domain" description="Methyltransferase type 11" evidence="1">
    <location>
        <begin position="49"/>
        <end position="145"/>
    </location>
</feature>
<gene>
    <name evidence="2" type="ordered locus">Geob_2509</name>
</gene>
<dbReference type="SUPFAM" id="SSF53335">
    <property type="entry name" value="S-adenosyl-L-methionine-dependent methyltransferases"/>
    <property type="match status" value="1"/>
</dbReference>
<evidence type="ECO:0000313" key="3">
    <source>
        <dbReference type="Proteomes" id="UP000007721"/>
    </source>
</evidence>
<keyword evidence="3" id="KW-1185">Reference proteome</keyword>
<organism evidence="2 3">
    <name type="scientific">Geotalea daltonii (strain DSM 22248 / JCM 15807 / FRC-32)</name>
    <name type="common">Geobacter daltonii</name>
    <dbReference type="NCBI Taxonomy" id="316067"/>
    <lineage>
        <taxon>Bacteria</taxon>
        <taxon>Pseudomonadati</taxon>
        <taxon>Thermodesulfobacteriota</taxon>
        <taxon>Desulfuromonadia</taxon>
        <taxon>Geobacterales</taxon>
        <taxon>Geobacteraceae</taxon>
        <taxon>Geotalea</taxon>
    </lineage>
</organism>
<dbReference type="CDD" id="cd02440">
    <property type="entry name" value="AdoMet_MTases"/>
    <property type="match status" value="1"/>
</dbReference>
<dbReference type="AlphaFoldDB" id="B9M081"/>
<dbReference type="KEGG" id="geo:Geob_2509"/>
<name>B9M081_GEODF</name>